<gene>
    <name evidence="6" type="ORF">CBW65_14345</name>
</gene>
<feature type="binding site" evidence="5">
    <location>
        <position position="340"/>
    </location>
    <ligand>
        <name>a divalent metal cation</name>
        <dbReference type="ChEBI" id="CHEBI:60240"/>
        <label>1</label>
    </ligand>
</feature>
<dbReference type="RefSeq" id="WP_087457420.1">
    <property type="nucleotide sequence ID" value="NZ_CP021434.1"/>
</dbReference>
<dbReference type="InterPro" id="IPR036069">
    <property type="entry name" value="DUF34/NIF3_sf"/>
</dbReference>
<dbReference type="PANTHER" id="PTHR13799">
    <property type="entry name" value="NGG1 INTERACTING FACTOR 3"/>
    <property type="match status" value="1"/>
</dbReference>
<feature type="binding site" evidence="5">
    <location>
        <position position="72"/>
    </location>
    <ligand>
        <name>a divalent metal cation</name>
        <dbReference type="ChEBI" id="CHEBI:60240"/>
        <label>1</label>
    </ligand>
</feature>
<evidence type="ECO:0000256" key="2">
    <source>
        <dbReference type="ARBA" id="ARBA00022112"/>
    </source>
</evidence>
<evidence type="ECO:0000313" key="6">
    <source>
        <dbReference type="EMBL" id="ARU62055.1"/>
    </source>
</evidence>
<dbReference type="GO" id="GO:0005737">
    <property type="term" value="C:cytoplasm"/>
    <property type="evidence" value="ECO:0007669"/>
    <property type="project" value="TreeGrafter"/>
</dbReference>
<dbReference type="InterPro" id="IPR017221">
    <property type="entry name" value="DUF34/NIF3_bac"/>
</dbReference>
<dbReference type="KEGG" id="tum:CBW65_14345"/>
<dbReference type="GO" id="GO:0046872">
    <property type="term" value="F:metal ion binding"/>
    <property type="evidence" value="ECO:0007669"/>
    <property type="project" value="UniProtKB-UniRule"/>
</dbReference>
<dbReference type="Gene3D" id="3.40.1390.30">
    <property type="entry name" value="NIF3 (NGG1p interacting factor 3)-like"/>
    <property type="match status" value="1"/>
</dbReference>
<evidence type="ECO:0000256" key="4">
    <source>
        <dbReference type="PIRNR" id="PIRNR037489"/>
    </source>
</evidence>
<evidence type="ECO:0000256" key="3">
    <source>
        <dbReference type="ARBA" id="ARBA00022723"/>
    </source>
</evidence>
<keyword evidence="7" id="KW-1185">Reference proteome</keyword>
<dbReference type="InterPro" id="IPR015867">
    <property type="entry name" value="N-reg_PII/ATP_PRibTrfase_C"/>
</dbReference>
<dbReference type="NCBIfam" id="TIGR00486">
    <property type="entry name" value="YbgI_SA1388"/>
    <property type="match status" value="1"/>
</dbReference>
<dbReference type="Pfam" id="PF01784">
    <property type="entry name" value="DUF34_NIF3"/>
    <property type="match status" value="1"/>
</dbReference>
<feature type="binding site" evidence="5">
    <location>
        <position position="73"/>
    </location>
    <ligand>
        <name>a divalent metal cation</name>
        <dbReference type="ChEBI" id="CHEBI:60240"/>
        <label>1</label>
    </ligand>
</feature>
<dbReference type="OrthoDB" id="9792792at2"/>
<dbReference type="PANTHER" id="PTHR13799:SF14">
    <property type="entry name" value="GTP CYCLOHYDROLASE 1 TYPE 2 HOMOLOG"/>
    <property type="match status" value="1"/>
</dbReference>
<dbReference type="FunFam" id="3.40.1390.30:FF:000001">
    <property type="entry name" value="GTP cyclohydrolase 1 type 2"/>
    <property type="match status" value="1"/>
</dbReference>
<dbReference type="FunFam" id="3.30.70.120:FF:000006">
    <property type="entry name" value="GTP cyclohydrolase 1 type 2 homolog"/>
    <property type="match status" value="1"/>
</dbReference>
<dbReference type="PIRSF" id="PIRSF037489">
    <property type="entry name" value="UCP037489_NIF3_YqfO"/>
    <property type="match status" value="1"/>
</dbReference>
<evidence type="ECO:0000256" key="5">
    <source>
        <dbReference type="PIRSR" id="PIRSR602678-1"/>
    </source>
</evidence>
<dbReference type="Gene3D" id="3.30.70.120">
    <property type="match status" value="1"/>
</dbReference>
<comment type="similarity">
    <text evidence="1 4">Belongs to the GTP cyclohydrolase I type 2/NIF3 family.</text>
</comment>
<feature type="binding site" evidence="5">
    <location>
        <position position="111"/>
    </location>
    <ligand>
        <name>a divalent metal cation</name>
        <dbReference type="ChEBI" id="CHEBI:60240"/>
        <label>1</label>
    </ligand>
</feature>
<protein>
    <recommendedName>
        <fullName evidence="2 4">GTP cyclohydrolase 1 type 2 homolog</fullName>
    </recommendedName>
</protein>
<feature type="binding site" evidence="5">
    <location>
        <position position="337"/>
    </location>
    <ligand>
        <name>a divalent metal cation</name>
        <dbReference type="ChEBI" id="CHEBI:60240"/>
        <label>1</label>
    </ligand>
</feature>
<sequence>MSAHKTTATVKQIAACLEEMAPLTLAESWDKVGLQVGDPKRQVKKVMLSLDSNDEGVIDEAIAKGVDLIIAHHAMIFKPVQTLRTDTPYGRKLQKLLAHNIGVYVAHTNLDIAEGGINDILAGRLHLENVEVLSRVHNTRLKKLVVFVPETHHAQVLTALGDTGAGWIGNYSHCTFNTPGMGTFVPQEGTSPFIGEQGVLEKVEEVRVETIVSDLNQERVVRAMLEAHPYEEVAYDIYPLEIMGQELGVGRVGDLVQEMTLEQFTNFVKQQYGVEHARIVGPRDRNVRRVAVLGGSGEEYYPQALQKGADVFVTGDIRYHYAQDALAEGLCMVDPGHNTEKICLPSVQAYLEAKLREYGYDAEVFVSETNTEPFTFL</sequence>
<dbReference type="Proteomes" id="UP000195437">
    <property type="component" value="Chromosome"/>
</dbReference>
<proteinExistence type="inferred from homology"/>
<dbReference type="InterPro" id="IPR002678">
    <property type="entry name" value="DUF34/NIF3"/>
</dbReference>
<keyword evidence="3 4" id="KW-0479">Metal-binding</keyword>
<reference evidence="7" key="1">
    <citation type="submission" date="2017-05" db="EMBL/GenBank/DDBJ databases">
        <authorList>
            <person name="Sung H."/>
        </authorList>
    </citation>
    <scope>NUCLEOTIDE SEQUENCE [LARGE SCALE GENOMIC DNA]</scope>
    <source>
        <strain evidence="7">AR23208</strain>
    </source>
</reference>
<organism evidence="6 7">
    <name type="scientific">Tumebacillus avium</name>
    <dbReference type="NCBI Taxonomy" id="1903704"/>
    <lineage>
        <taxon>Bacteria</taxon>
        <taxon>Bacillati</taxon>
        <taxon>Bacillota</taxon>
        <taxon>Bacilli</taxon>
        <taxon>Bacillales</taxon>
        <taxon>Alicyclobacillaceae</taxon>
        <taxon>Tumebacillus</taxon>
    </lineage>
</organism>
<dbReference type="EMBL" id="CP021434">
    <property type="protein sequence ID" value="ARU62055.1"/>
    <property type="molecule type" value="Genomic_DNA"/>
</dbReference>
<name>A0A1Y0IRH4_9BACL</name>
<evidence type="ECO:0000256" key="1">
    <source>
        <dbReference type="ARBA" id="ARBA00006964"/>
    </source>
</evidence>
<accession>A0A1Y0IRH4</accession>
<dbReference type="SUPFAM" id="SSF102705">
    <property type="entry name" value="NIF3 (NGG1p interacting factor 3)-like"/>
    <property type="match status" value="1"/>
</dbReference>
<dbReference type="AlphaFoldDB" id="A0A1Y0IRH4"/>
<evidence type="ECO:0000313" key="7">
    <source>
        <dbReference type="Proteomes" id="UP000195437"/>
    </source>
</evidence>